<evidence type="ECO:0000256" key="1">
    <source>
        <dbReference type="ARBA" id="ARBA00006484"/>
    </source>
</evidence>
<evidence type="ECO:0000256" key="2">
    <source>
        <dbReference type="ARBA" id="ARBA00023002"/>
    </source>
</evidence>
<dbReference type="PROSITE" id="PS00061">
    <property type="entry name" value="ADH_SHORT"/>
    <property type="match status" value="1"/>
</dbReference>
<keyword evidence="2" id="KW-0560">Oxidoreductase</keyword>
<dbReference type="InterPro" id="IPR020904">
    <property type="entry name" value="Sc_DH/Rdtase_CS"/>
</dbReference>
<dbReference type="PANTHER" id="PTHR43115:SF4">
    <property type="entry name" value="DEHYDROGENASE_REDUCTASE SDR FAMILY MEMBER 11"/>
    <property type="match status" value="1"/>
</dbReference>
<dbReference type="GO" id="GO:0016616">
    <property type="term" value="F:oxidoreductase activity, acting on the CH-OH group of donors, NAD or NADP as acceptor"/>
    <property type="evidence" value="ECO:0007669"/>
    <property type="project" value="UniProtKB-ARBA"/>
</dbReference>
<dbReference type="EMBL" id="MZ086783">
    <property type="protein sequence ID" value="QYV43144.1"/>
    <property type="molecule type" value="mRNA"/>
</dbReference>
<comment type="similarity">
    <text evidence="1 3">Belongs to the short-chain dehydrogenases/reductases (SDR) family.</text>
</comment>
<dbReference type="PANTHER" id="PTHR43115">
    <property type="entry name" value="DEHYDROGENASE/REDUCTASE SDR FAMILY MEMBER 11"/>
    <property type="match status" value="1"/>
</dbReference>
<evidence type="ECO:0000256" key="3">
    <source>
        <dbReference type="RuleBase" id="RU000363"/>
    </source>
</evidence>
<dbReference type="Pfam" id="PF00106">
    <property type="entry name" value="adh_short"/>
    <property type="match status" value="1"/>
</dbReference>
<dbReference type="PRINTS" id="PR00080">
    <property type="entry name" value="SDRFAMILY"/>
</dbReference>
<proteinExistence type="evidence at transcript level"/>
<dbReference type="SUPFAM" id="SSF51735">
    <property type="entry name" value="NAD(P)-binding Rossmann-fold domains"/>
    <property type="match status" value="1"/>
</dbReference>
<dbReference type="PRINTS" id="PR00081">
    <property type="entry name" value="GDHRDH"/>
</dbReference>
<dbReference type="Gene3D" id="3.40.50.720">
    <property type="entry name" value="NAD(P)-binding Rossmann-like Domain"/>
    <property type="match status" value="1"/>
</dbReference>
<dbReference type="InterPro" id="IPR036291">
    <property type="entry name" value="NAD(P)-bd_dom_sf"/>
</dbReference>
<dbReference type="AlphaFoldDB" id="A0A8G0VJS0"/>
<sequence length="257" mass="28110">MVLSMDRWKGKVAVVTGASSGIGAAIARRLVEQGLQVAVLARRKDRLEDLRSQLEDQSGKLHPIQADISKEEEILEAFKWIKQNLGPIHILVNNAGTNVPATLSEGTTKDWTTILQVNVIGLSIATREALKDMKENKVNGHIIHINSVAGHQTLKIPRVGMYTASKHGVTALTESLRLELALNGSKVKVTSISPGLVDTEILSSEIKNTEIFKKIIENKIILNPDDIVDGLIYVLSTPPHVQVHELMIRPVGETYGS</sequence>
<evidence type="ECO:0000313" key="4">
    <source>
        <dbReference type="EMBL" id="QYV43144.1"/>
    </source>
</evidence>
<accession>A0A8G0VJS0</accession>
<organism evidence="4">
    <name type="scientific">Colaphellus bowringi</name>
    <dbReference type="NCBI Taxonomy" id="561076"/>
    <lineage>
        <taxon>Eukaryota</taxon>
        <taxon>Metazoa</taxon>
        <taxon>Ecdysozoa</taxon>
        <taxon>Arthropoda</taxon>
        <taxon>Hexapoda</taxon>
        <taxon>Insecta</taxon>
        <taxon>Pterygota</taxon>
        <taxon>Neoptera</taxon>
        <taxon>Endopterygota</taxon>
        <taxon>Coleoptera</taxon>
        <taxon>Polyphaga</taxon>
        <taxon>Cucujiformia</taxon>
        <taxon>Chrysomeloidea</taxon>
        <taxon>Chrysomelidae</taxon>
        <taxon>Chrysomelinae</taxon>
        <taxon>Chrysomelini</taxon>
        <taxon>Colaphellus</taxon>
    </lineage>
</organism>
<protein>
    <submittedName>
        <fullName evidence="4">FOLD2</fullName>
    </submittedName>
</protein>
<gene>
    <name evidence="4" type="primary">FOLD2</name>
</gene>
<dbReference type="InterPro" id="IPR002347">
    <property type="entry name" value="SDR_fam"/>
</dbReference>
<dbReference type="FunFam" id="3.40.50.720:FF:000047">
    <property type="entry name" value="NADP-dependent L-serine/L-allo-threonine dehydrogenase"/>
    <property type="match status" value="1"/>
</dbReference>
<name>A0A8G0VJS0_9CUCU</name>
<reference evidence="4" key="1">
    <citation type="submission" date="2021-04" db="EMBL/GenBank/DDBJ databases">
        <authorList>
            <person name="Li J."/>
            <person name="Liu W."/>
            <person name="Wang X."/>
        </authorList>
    </citation>
    <scope>NUCLEOTIDE SEQUENCE</scope>
    <source>
        <tissue evidence="4">Head</tissue>
    </source>
</reference>